<keyword evidence="8" id="KW-0902">Two-component regulatory system</keyword>
<dbReference type="InterPro" id="IPR003661">
    <property type="entry name" value="HisK_dim/P_dom"/>
</dbReference>
<dbReference type="InterPro" id="IPR036890">
    <property type="entry name" value="HATPase_C_sf"/>
</dbReference>
<sequence>MAKETTGNSKIFEITKIINKKLELNEVLDYVTSAISEEIIQCDAVGIFLPVGDGTFRGSAGKPDYMNGMSIYSLVIDPETDLLAKELIETKKTIYIEDVLLDPRPDPKVCEALQIKSLLALPIIYKEEMLGMVQLFYFNQIQMDESELQSAEAYVNMAAIAIQNAKNLEQKEKVVSEKQLLLDANRELSACSSIKDCLTISFSYVRKIWGSRNAALHIRDGSTSEIAIAKVSENSLWPMEEWTSSMNEKTGQVFGPTLHEVFRNKEMAIIPLDGKRRVLLFPMISRGKVLGVLTVESFFEKTISLNNPDIQLVQSILDATAINFDNLWQMEQLEELVDERTKELANANERVTDVIESITDGFFALNKEWKFIYINKHQPLPKGMESSDILGQSIWETFPELAETAMFEQFHKAMFDRVPVHFELSSPSGVFWQEMVAYPYDEGICCLSKNITEKKNFEKELKRLANLELIGHMAAGISHEIRNPMTTVRGFLQLLTMEDLGEHKKYFKLMIDELDRANSIITKFLAMGNINKSDLKKSDLNALIYDVAPLLEIDTINQNKLIDIQTSQIPELFLNPDEIKQLLINLCRNGLEAMEAGKTLSISTYMKEDGDVVLEVRDQGTGIEKEILEKLGTPFYTTKDNGTGLGLGVSYGIAARHNAKIEIETSPEGTVFYTLFKPMF</sequence>
<comment type="catalytic activity">
    <reaction evidence="1">
        <text>ATP + protein L-histidine = ADP + protein N-phospho-L-histidine.</text>
        <dbReference type="EC" id="2.7.13.3"/>
    </reaction>
</comment>
<dbReference type="RefSeq" id="WP_052651576.1">
    <property type="nucleotide sequence ID" value="NZ_CCXS01000001.1"/>
</dbReference>
<dbReference type="CDD" id="cd00130">
    <property type="entry name" value="PAS"/>
    <property type="match status" value="1"/>
</dbReference>
<proteinExistence type="predicted"/>
<evidence type="ECO:0000313" key="12">
    <source>
        <dbReference type="Proteomes" id="UP000043699"/>
    </source>
</evidence>
<gene>
    <name evidence="11" type="primary">kinE</name>
    <name evidence="11" type="ORF">BN1080_01680</name>
</gene>
<evidence type="ECO:0000259" key="10">
    <source>
        <dbReference type="PROSITE" id="PS50112"/>
    </source>
</evidence>
<dbReference type="EMBL" id="CCXS01000001">
    <property type="protein sequence ID" value="CEG22745.1"/>
    <property type="molecule type" value="Genomic_DNA"/>
</dbReference>
<dbReference type="Pfam" id="PF13185">
    <property type="entry name" value="GAF_2"/>
    <property type="match status" value="1"/>
</dbReference>
<dbReference type="Gene3D" id="3.30.450.40">
    <property type="match status" value="2"/>
</dbReference>
<dbReference type="InterPro" id="IPR004358">
    <property type="entry name" value="Sig_transdc_His_kin-like_C"/>
</dbReference>
<dbReference type="PANTHER" id="PTHR43065">
    <property type="entry name" value="SENSOR HISTIDINE KINASE"/>
    <property type="match status" value="1"/>
</dbReference>
<feature type="domain" description="Histidine kinase" evidence="9">
    <location>
        <begin position="476"/>
        <end position="680"/>
    </location>
</feature>
<keyword evidence="4" id="KW-0808">Transferase</keyword>
<dbReference type="Pfam" id="PF00512">
    <property type="entry name" value="HisKA"/>
    <property type="match status" value="1"/>
</dbReference>
<dbReference type="Gene3D" id="3.30.450.20">
    <property type="entry name" value="PAS domain"/>
    <property type="match status" value="1"/>
</dbReference>
<reference evidence="11 12" key="1">
    <citation type="submission" date="2014-09" db="EMBL/GenBank/DDBJ databases">
        <authorList>
            <person name="Urmite Genomes Urmite Genomes"/>
        </authorList>
    </citation>
    <scope>NUCLEOTIDE SEQUENCE [LARGE SCALE GENOMIC DNA]</scope>
    <source>
        <strain evidence="11 12">ES2</strain>
    </source>
</reference>
<dbReference type="OrthoDB" id="9759607at2"/>
<dbReference type="Gene3D" id="3.30.565.10">
    <property type="entry name" value="Histidine kinase-like ATPase, C-terminal domain"/>
    <property type="match status" value="1"/>
</dbReference>
<evidence type="ECO:0000256" key="7">
    <source>
        <dbReference type="ARBA" id="ARBA00022840"/>
    </source>
</evidence>
<dbReference type="InterPro" id="IPR000014">
    <property type="entry name" value="PAS"/>
</dbReference>
<dbReference type="PROSITE" id="PS50109">
    <property type="entry name" value="HIS_KIN"/>
    <property type="match status" value="1"/>
</dbReference>
<dbReference type="SUPFAM" id="SSF47384">
    <property type="entry name" value="Homodimeric domain of signal transducing histidine kinase"/>
    <property type="match status" value="1"/>
</dbReference>
<dbReference type="Pfam" id="PF02518">
    <property type="entry name" value="HATPase_c"/>
    <property type="match status" value="1"/>
</dbReference>
<dbReference type="SUPFAM" id="SSF55874">
    <property type="entry name" value="ATPase domain of HSP90 chaperone/DNA topoisomerase II/histidine kinase"/>
    <property type="match status" value="1"/>
</dbReference>
<keyword evidence="12" id="KW-1185">Reference proteome</keyword>
<dbReference type="PANTHER" id="PTHR43065:SF46">
    <property type="entry name" value="C4-DICARBOXYLATE TRANSPORT SENSOR PROTEIN DCTB"/>
    <property type="match status" value="1"/>
</dbReference>
<evidence type="ECO:0000256" key="8">
    <source>
        <dbReference type="ARBA" id="ARBA00023012"/>
    </source>
</evidence>
<dbReference type="InterPro" id="IPR036097">
    <property type="entry name" value="HisK_dim/P_sf"/>
</dbReference>
<evidence type="ECO:0000256" key="4">
    <source>
        <dbReference type="ARBA" id="ARBA00022679"/>
    </source>
</evidence>
<protein>
    <recommendedName>
        <fullName evidence="2">histidine kinase</fullName>
        <ecNumber evidence="2">2.7.13.3</ecNumber>
    </recommendedName>
</protein>
<evidence type="ECO:0000313" key="11">
    <source>
        <dbReference type="EMBL" id="CEG22745.1"/>
    </source>
</evidence>
<evidence type="ECO:0000256" key="5">
    <source>
        <dbReference type="ARBA" id="ARBA00022741"/>
    </source>
</evidence>
<name>A0A098ELT5_9BACL</name>
<dbReference type="Proteomes" id="UP000043699">
    <property type="component" value="Unassembled WGS sequence"/>
</dbReference>
<dbReference type="Gene3D" id="1.10.287.130">
    <property type="match status" value="1"/>
</dbReference>
<evidence type="ECO:0000256" key="3">
    <source>
        <dbReference type="ARBA" id="ARBA00022553"/>
    </source>
</evidence>
<dbReference type="InterPro" id="IPR003594">
    <property type="entry name" value="HATPase_dom"/>
</dbReference>
<dbReference type="PROSITE" id="PS50112">
    <property type="entry name" value="PAS"/>
    <property type="match status" value="1"/>
</dbReference>
<dbReference type="GO" id="GO:0005524">
    <property type="term" value="F:ATP binding"/>
    <property type="evidence" value="ECO:0007669"/>
    <property type="project" value="UniProtKB-KW"/>
</dbReference>
<dbReference type="InterPro" id="IPR003018">
    <property type="entry name" value="GAF"/>
</dbReference>
<dbReference type="STRING" id="1499687.BN1080_01680"/>
<keyword evidence="5" id="KW-0547">Nucleotide-binding</keyword>
<evidence type="ECO:0000256" key="1">
    <source>
        <dbReference type="ARBA" id="ARBA00000085"/>
    </source>
</evidence>
<dbReference type="InterPro" id="IPR029016">
    <property type="entry name" value="GAF-like_dom_sf"/>
</dbReference>
<dbReference type="InterPro" id="IPR005467">
    <property type="entry name" value="His_kinase_dom"/>
</dbReference>
<dbReference type="SMART" id="SM00388">
    <property type="entry name" value="HisKA"/>
    <property type="match status" value="1"/>
</dbReference>
<dbReference type="InterPro" id="IPR035965">
    <property type="entry name" value="PAS-like_dom_sf"/>
</dbReference>
<dbReference type="EC" id="2.7.13.3" evidence="2"/>
<dbReference type="SUPFAM" id="SSF55785">
    <property type="entry name" value="PYP-like sensor domain (PAS domain)"/>
    <property type="match status" value="1"/>
</dbReference>
<dbReference type="GO" id="GO:0000155">
    <property type="term" value="F:phosphorelay sensor kinase activity"/>
    <property type="evidence" value="ECO:0007669"/>
    <property type="project" value="InterPro"/>
</dbReference>
<dbReference type="SMART" id="SM00065">
    <property type="entry name" value="GAF"/>
    <property type="match status" value="1"/>
</dbReference>
<feature type="domain" description="PAS" evidence="10">
    <location>
        <begin position="347"/>
        <end position="417"/>
    </location>
</feature>
<keyword evidence="6 11" id="KW-0418">Kinase</keyword>
<dbReference type="SMART" id="SM00387">
    <property type="entry name" value="HATPase_c"/>
    <property type="match status" value="1"/>
</dbReference>
<dbReference type="PRINTS" id="PR00344">
    <property type="entry name" value="BCTRLSENSOR"/>
</dbReference>
<evidence type="ECO:0000256" key="6">
    <source>
        <dbReference type="ARBA" id="ARBA00022777"/>
    </source>
</evidence>
<organism evidence="11 12">
    <name type="scientific">Planococcus massiliensis</name>
    <dbReference type="NCBI Taxonomy" id="1499687"/>
    <lineage>
        <taxon>Bacteria</taxon>
        <taxon>Bacillati</taxon>
        <taxon>Bacillota</taxon>
        <taxon>Bacilli</taxon>
        <taxon>Bacillales</taxon>
        <taxon>Caryophanaceae</taxon>
        <taxon>Planococcus</taxon>
    </lineage>
</organism>
<dbReference type="SUPFAM" id="SSF55781">
    <property type="entry name" value="GAF domain-like"/>
    <property type="match status" value="2"/>
</dbReference>
<dbReference type="AlphaFoldDB" id="A0A098ELT5"/>
<keyword evidence="7" id="KW-0067">ATP-binding</keyword>
<keyword evidence="3" id="KW-0597">Phosphoprotein</keyword>
<evidence type="ECO:0000256" key="2">
    <source>
        <dbReference type="ARBA" id="ARBA00012438"/>
    </source>
</evidence>
<accession>A0A098ELT5</accession>
<dbReference type="CDD" id="cd00082">
    <property type="entry name" value="HisKA"/>
    <property type="match status" value="1"/>
</dbReference>
<evidence type="ECO:0000259" key="9">
    <source>
        <dbReference type="PROSITE" id="PS50109"/>
    </source>
</evidence>